<evidence type="ECO:0000256" key="20">
    <source>
        <dbReference type="ARBA" id="ARBA00033328"/>
    </source>
</evidence>
<accession>B8KQT4</accession>
<keyword evidence="15" id="KW-0482">Metalloprotease</keyword>
<keyword evidence="17" id="KW-0325">Glycoprotein</keyword>
<evidence type="ECO:0000256" key="9">
    <source>
        <dbReference type="ARBA" id="ARBA00022723"/>
    </source>
</evidence>
<evidence type="ECO:0000313" key="24">
    <source>
        <dbReference type="Proteomes" id="UP000004699"/>
    </source>
</evidence>
<dbReference type="SUPFAM" id="SSF53187">
    <property type="entry name" value="Zn-dependent exopeptidases"/>
    <property type="match status" value="1"/>
</dbReference>
<evidence type="ECO:0000256" key="1">
    <source>
        <dbReference type="ARBA" id="ARBA00004240"/>
    </source>
</evidence>
<dbReference type="InterPro" id="IPR039866">
    <property type="entry name" value="CPQ"/>
</dbReference>
<reference evidence="24" key="1">
    <citation type="journal article" date="2013" name="BMC Microbiol.">
        <title>Taxonomy and evolution of bacteriochlorophyll a-containing members of the OM60/NOR5 clade of marine gammaproteobacteria: description of Luminiphilus syltensis gen. nov., sp. nov., reclassification of Haliea rubra as Pseudohaliea rubra gen. nov., comb. nov., and emendation of Chromatocurvus halotolerans.</title>
        <authorList>
            <person name="Spring S."/>
            <person name="Riedel T."/>
            <person name="Sproer C."/>
            <person name="Yan S."/>
            <person name="Harder J."/>
            <person name="Fuchs B.M."/>
        </authorList>
    </citation>
    <scope>NUCLEOTIDE SEQUENCE [LARGE SCALE GENOMIC DNA]</scope>
    <source>
        <strain evidence="24">NOR51-B</strain>
    </source>
</reference>
<keyword evidence="14" id="KW-0333">Golgi apparatus</keyword>
<keyword evidence="9" id="KW-0479">Metal-binding</keyword>
<dbReference type="Pfam" id="PF04389">
    <property type="entry name" value="Peptidase_M28"/>
    <property type="match status" value="1"/>
</dbReference>
<evidence type="ECO:0000256" key="6">
    <source>
        <dbReference type="ARBA" id="ARBA00022525"/>
    </source>
</evidence>
<keyword evidence="24" id="KW-1185">Reference proteome</keyword>
<evidence type="ECO:0000256" key="4">
    <source>
        <dbReference type="ARBA" id="ARBA00004613"/>
    </source>
</evidence>
<keyword evidence="18" id="KW-0458">Lysosome</keyword>
<name>B8KQT4_9GAMM</name>
<evidence type="ECO:0000256" key="11">
    <source>
        <dbReference type="ARBA" id="ARBA00022801"/>
    </source>
</evidence>
<evidence type="ECO:0000313" key="23">
    <source>
        <dbReference type="EMBL" id="EED36494.1"/>
    </source>
</evidence>
<dbReference type="RefSeq" id="WP_009021237.1">
    <property type="nucleotide sequence ID" value="NZ_DS999411.1"/>
</dbReference>
<protein>
    <recommendedName>
        <fullName evidence="5">Carboxypeptidase Q</fullName>
    </recommendedName>
    <alternativeName>
        <fullName evidence="20">Plasma glutamate carboxypeptidase</fullName>
    </alternativeName>
</protein>
<dbReference type="STRING" id="565045.NOR51B_2446"/>
<evidence type="ECO:0000256" key="5">
    <source>
        <dbReference type="ARBA" id="ARBA00014116"/>
    </source>
</evidence>
<dbReference type="HOGENOM" id="CLU_033697_1_1_6"/>
<evidence type="ECO:0000256" key="7">
    <source>
        <dbReference type="ARBA" id="ARBA00022645"/>
    </source>
</evidence>
<evidence type="ECO:0000256" key="3">
    <source>
        <dbReference type="ARBA" id="ARBA00004555"/>
    </source>
</evidence>
<dbReference type="Proteomes" id="UP000004699">
    <property type="component" value="Unassembled WGS sequence"/>
</dbReference>
<evidence type="ECO:0000256" key="18">
    <source>
        <dbReference type="ARBA" id="ARBA00023228"/>
    </source>
</evidence>
<feature type="signal peptide" evidence="21">
    <location>
        <begin position="1"/>
        <end position="32"/>
    </location>
</feature>
<keyword evidence="13" id="KW-0862">Zinc</keyword>
<keyword evidence="12" id="KW-0256">Endoplasmic reticulum</keyword>
<dbReference type="PANTHER" id="PTHR12053:SF3">
    <property type="entry name" value="CARBOXYPEPTIDASE Q"/>
    <property type="match status" value="1"/>
</dbReference>
<dbReference type="GO" id="GO:0005764">
    <property type="term" value="C:lysosome"/>
    <property type="evidence" value="ECO:0007669"/>
    <property type="project" value="UniProtKB-SubCell"/>
</dbReference>
<dbReference type="Gene3D" id="3.50.30.30">
    <property type="match status" value="1"/>
</dbReference>
<sequence>MKSDNRIFCFSASNTLNALVASVIFCWVPAAAAQEQGTDPGVSSAAIAQAVELRDQAMQGTRAYEWVESLTTEIGPRPGGSAAEASARQWAVKKLSAMGFSNVRIETFPMIGWQRGEEEAAILEPYPQPLAITALGGSVATPPEGIEAELVVFKDFAALEAAGPDQVKGRLVYVGHQMQRTQDGSSYGFWGKVRWDGASEVARKGGLGIMIRSIGTDEHRMPHTGSMEYAMDAPKIPAVALSNPDADQIERIAARGVTVRARLRSTARVVENLESGNVIAEIPGRTHPEQIVIIGGHLDSWDLGTGALDDGAGVAITMEAARMILASGWMPERTIRLILWGSEEGGVFEQADDGGLVGGRAYVYAHRDELENHVMGAESDFGARRIWQVNYNVSDAARPAMQLMETLLAPLGIAPGDNQSSSIGPDLIPLKAAGLPAFSLAQDGRDYFDYHHTADDVLSRIQPGQLDQNVAAYIVFAMIAANSSIDDWGWGAASDGN</sequence>
<gene>
    <name evidence="23" type="ORF">NOR51B_2446</name>
</gene>
<keyword evidence="7" id="KW-0121">Carboxypeptidase</keyword>
<evidence type="ECO:0000256" key="10">
    <source>
        <dbReference type="ARBA" id="ARBA00022729"/>
    </source>
</evidence>
<evidence type="ECO:0000256" key="19">
    <source>
        <dbReference type="ARBA" id="ARBA00025833"/>
    </source>
</evidence>
<dbReference type="PANTHER" id="PTHR12053">
    <property type="entry name" value="PROTEASE FAMILY M28 PLASMA GLUTAMATE CARBOXYPEPTIDASE-RELATED"/>
    <property type="match status" value="1"/>
</dbReference>
<evidence type="ECO:0000256" key="14">
    <source>
        <dbReference type="ARBA" id="ARBA00023034"/>
    </source>
</evidence>
<dbReference type="GO" id="GO:0046872">
    <property type="term" value="F:metal ion binding"/>
    <property type="evidence" value="ECO:0007669"/>
    <property type="project" value="UniProtKB-KW"/>
</dbReference>
<dbReference type="Gene3D" id="3.40.630.10">
    <property type="entry name" value="Zn peptidases"/>
    <property type="match status" value="1"/>
</dbReference>
<dbReference type="InterPro" id="IPR007484">
    <property type="entry name" value="Peptidase_M28"/>
</dbReference>
<evidence type="ECO:0000256" key="17">
    <source>
        <dbReference type="ARBA" id="ARBA00023180"/>
    </source>
</evidence>
<evidence type="ECO:0000256" key="12">
    <source>
        <dbReference type="ARBA" id="ARBA00022824"/>
    </source>
</evidence>
<comment type="subcellular location">
    <subcellularLocation>
        <location evidence="1">Endoplasmic reticulum</location>
    </subcellularLocation>
    <subcellularLocation>
        <location evidence="3">Golgi apparatus</location>
    </subcellularLocation>
    <subcellularLocation>
        <location evidence="2">Lysosome</location>
    </subcellularLocation>
    <subcellularLocation>
        <location evidence="4">Secreted</location>
    </subcellularLocation>
</comment>
<evidence type="ECO:0000256" key="21">
    <source>
        <dbReference type="SAM" id="SignalP"/>
    </source>
</evidence>
<dbReference type="OrthoDB" id="9769665at2"/>
<dbReference type="GO" id="GO:0006508">
    <property type="term" value="P:proteolysis"/>
    <property type="evidence" value="ECO:0007669"/>
    <property type="project" value="UniProtKB-KW"/>
</dbReference>
<dbReference type="EMBL" id="DS999411">
    <property type="protein sequence ID" value="EED36494.1"/>
    <property type="molecule type" value="Genomic_DNA"/>
</dbReference>
<keyword evidence="16" id="KW-0865">Zymogen</keyword>
<evidence type="ECO:0000256" key="15">
    <source>
        <dbReference type="ARBA" id="ARBA00023049"/>
    </source>
</evidence>
<keyword evidence="11" id="KW-0378">Hydrolase</keyword>
<organism evidence="23 24">
    <name type="scientific">Luminiphilus syltensis NOR5-1B</name>
    <dbReference type="NCBI Taxonomy" id="565045"/>
    <lineage>
        <taxon>Bacteria</taxon>
        <taxon>Pseudomonadati</taxon>
        <taxon>Pseudomonadota</taxon>
        <taxon>Gammaproteobacteria</taxon>
        <taxon>Cellvibrionales</taxon>
        <taxon>Halieaceae</taxon>
        <taxon>Luminiphilus</taxon>
    </lineage>
</organism>
<keyword evidence="8" id="KW-0645">Protease</keyword>
<proteinExistence type="predicted"/>
<evidence type="ECO:0000256" key="8">
    <source>
        <dbReference type="ARBA" id="ARBA00022670"/>
    </source>
</evidence>
<dbReference type="eggNOG" id="COG2234">
    <property type="taxonomic scope" value="Bacteria"/>
</dbReference>
<comment type="subunit">
    <text evidence="19">Homodimer. The monomeric form is inactive while the homodimer is active.</text>
</comment>
<feature type="domain" description="Peptidase M28" evidence="22">
    <location>
        <begin position="277"/>
        <end position="471"/>
    </location>
</feature>
<dbReference type="AlphaFoldDB" id="B8KQT4"/>
<evidence type="ECO:0000256" key="16">
    <source>
        <dbReference type="ARBA" id="ARBA00023145"/>
    </source>
</evidence>
<keyword evidence="6" id="KW-0964">Secreted</keyword>
<evidence type="ECO:0000259" key="22">
    <source>
        <dbReference type="Pfam" id="PF04389"/>
    </source>
</evidence>
<evidence type="ECO:0000256" key="2">
    <source>
        <dbReference type="ARBA" id="ARBA00004371"/>
    </source>
</evidence>
<dbReference type="GO" id="GO:0004180">
    <property type="term" value="F:carboxypeptidase activity"/>
    <property type="evidence" value="ECO:0007669"/>
    <property type="project" value="UniProtKB-KW"/>
</dbReference>
<dbReference type="GO" id="GO:0005576">
    <property type="term" value="C:extracellular region"/>
    <property type="evidence" value="ECO:0007669"/>
    <property type="project" value="UniProtKB-SubCell"/>
</dbReference>
<dbReference type="GO" id="GO:0070573">
    <property type="term" value="F:metallodipeptidase activity"/>
    <property type="evidence" value="ECO:0007669"/>
    <property type="project" value="InterPro"/>
</dbReference>
<evidence type="ECO:0000256" key="13">
    <source>
        <dbReference type="ARBA" id="ARBA00022833"/>
    </source>
</evidence>
<feature type="chain" id="PRO_5002876118" description="Carboxypeptidase Q" evidence="21">
    <location>
        <begin position="33"/>
        <end position="497"/>
    </location>
</feature>
<keyword evidence="10 21" id="KW-0732">Signal</keyword>